<evidence type="ECO:0000313" key="5">
    <source>
        <dbReference type="EMBL" id="CAD6932667.1"/>
    </source>
</evidence>
<dbReference type="EMBL" id="CAJHJG010003515">
    <property type="protein sequence ID" value="CAD6932667.1"/>
    <property type="molecule type" value="Genomic_DNA"/>
</dbReference>
<comment type="similarity">
    <text evidence="1">Belongs to the peptidase A1 family.</text>
</comment>
<dbReference type="PANTHER" id="PTHR47966">
    <property type="entry name" value="BETA-SITE APP-CLEAVING ENZYME, ISOFORM A-RELATED"/>
    <property type="match status" value="1"/>
</dbReference>
<dbReference type="PROSITE" id="PS51767">
    <property type="entry name" value="PEPTIDASE_A1"/>
    <property type="match status" value="1"/>
</dbReference>
<evidence type="ECO:0000256" key="1">
    <source>
        <dbReference type="ARBA" id="ARBA00007447"/>
    </source>
</evidence>
<evidence type="ECO:0000259" key="4">
    <source>
        <dbReference type="PROSITE" id="PS51767"/>
    </source>
</evidence>
<proteinExistence type="inferred from homology"/>
<protein>
    <recommendedName>
        <fullName evidence="4">Peptidase A1 domain-containing protein</fullName>
    </recommendedName>
</protein>
<organism evidence="6 7">
    <name type="scientific">Tilletia caries</name>
    <name type="common">wheat bunt fungus</name>
    <dbReference type="NCBI Taxonomy" id="13290"/>
    <lineage>
        <taxon>Eukaryota</taxon>
        <taxon>Fungi</taxon>
        <taxon>Dikarya</taxon>
        <taxon>Basidiomycota</taxon>
        <taxon>Ustilaginomycotina</taxon>
        <taxon>Exobasidiomycetes</taxon>
        <taxon>Tilletiales</taxon>
        <taxon>Tilletiaceae</taxon>
        <taxon>Tilletia</taxon>
    </lineage>
</organism>
<evidence type="ECO:0000313" key="7">
    <source>
        <dbReference type="Proteomes" id="UP000077671"/>
    </source>
</evidence>
<keyword evidence="8" id="KW-1185">Reference proteome</keyword>
<evidence type="ECO:0000313" key="6">
    <source>
        <dbReference type="EMBL" id="KAE8249887.1"/>
    </source>
</evidence>
<dbReference type="EMBL" id="LWDD02001284">
    <property type="protein sequence ID" value="KAE8249887.1"/>
    <property type="molecule type" value="Genomic_DNA"/>
</dbReference>
<feature type="chain" id="PRO_5043803111" description="Peptidase A1 domain-containing protein" evidence="3">
    <location>
        <begin position="24"/>
        <end position="368"/>
    </location>
</feature>
<dbReference type="AlphaFoldDB" id="A0A177UED0"/>
<dbReference type="Proteomes" id="UP000836402">
    <property type="component" value="Unassembled WGS sequence"/>
</dbReference>
<dbReference type="SUPFAM" id="SSF50630">
    <property type="entry name" value="Acid proteases"/>
    <property type="match status" value="1"/>
</dbReference>
<reference evidence="6" key="2">
    <citation type="journal article" date="2019" name="IMA Fungus">
        <title>Genome sequencing and comparison of five Tilletia species to identify candidate genes for the detection of regulated species infecting wheat.</title>
        <authorList>
            <person name="Nguyen H.D.T."/>
            <person name="Sultana T."/>
            <person name="Kesanakurti P."/>
            <person name="Hambleton S."/>
        </authorList>
    </citation>
    <scope>NUCLEOTIDE SEQUENCE</scope>
    <source>
        <strain evidence="6">DAOMC 238032</strain>
    </source>
</reference>
<dbReference type="PANTHER" id="PTHR47966:SF57">
    <property type="entry name" value="PEPTIDASE A1 DOMAIN-CONTAINING PROTEIN"/>
    <property type="match status" value="1"/>
</dbReference>
<evidence type="ECO:0000313" key="8">
    <source>
        <dbReference type="Proteomes" id="UP000836402"/>
    </source>
</evidence>
<sequence>MQIRSLLAIVLLAFQLQVRPTAASSAEVQNFATSTGGHHSQGGHHHGGRPRSPKGLLVAPLHQIVNFDLPHSTSHLIEVRSGRSNLHLSLDAQFTDLIVNSGKYNPKLSPKSVNTKQPFNVTRTDYEKAVGSLYTDTFSIAGLTIQHFPIGLGKNKWLNAPAADGLLGFALAWPSEVPGPNVPFLAALKQSGAIKSASMGLALWKQGGEVSFGGANPKKFKGKMEWVDVPARFPFWSTPGKLGGVDDVLITMDTQRMTVNAPRGIADKIFKTLPGAILYTDEFGISSARYPCNKAPQIMVEFGCVKVPVGGATDVKYGPDPTFCVAPVAGVDDTAVPNGDVIAGAYLYSNLYAVVDMEKGAVGYAARA</sequence>
<dbReference type="Pfam" id="PF00026">
    <property type="entry name" value="Asp"/>
    <property type="match status" value="1"/>
</dbReference>
<dbReference type="InterPro" id="IPR034164">
    <property type="entry name" value="Pepsin-like_dom"/>
</dbReference>
<reference evidence="5" key="3">
    <citation type="submission" date="2020-10" db="EMBL/GenBank/DDBJ databases">
        <authorList>
            <person name="Sedaghatjoo S."/>
        </authorList>
    </citation>
    <scope>NUCLEOTIDE SEQUENCE</scope>
    <source>
        <strain evidence="5">AZH3</strain>
    </source>
</reference>
<keyword evidence="3" id="KW-0732">Signal</keyword>
<feature type="domain" description="Peptidase A1" evidence="4">
    <location>
        <begin position="75"/>
        <end position="365"/>
    </location>
</feature>
<dbReference type="InterPro" id="IPR001461">
    <property type="entry name" value="Aspartic_peptidase_A1"/>
</dbReference>
<dbReference type="CDD" id="cd05471">
    <property type="entry name" value="pepsin_like"/>
    <property type="match status" value="1"/>
</dbReference>
<evidence type="ECO:0000256" key="3">
    <source>
        <dbReference type="SAM" id="SignalP"/>
    </source>
</evidence>
<dbReference type="Proteomes" id="UP000077671">
    <property type="component" value="Unassembled WGS sequence"/>
</dbReference>
<evidence type="ECO:0000256" key="2">
    <source>
        <dbReference type="SAM" id="MobiDB-lite"/>
    </source>
</evidence>
<feature type="region of interest" description="Disordered" evidence="2">
    <location>
        <begin position="33"/>
        <end position="55"/>
    </location>
</feature>
<gene>
    <name evidence="6" type="ORF">A4X03_0g6546</name>
    <name evidence="5" type="ORF">JKIAZH3_G4551</name>
</gene>
<feature type="compositionally biased region" description="Basic residues" evidence="2">
    <location>
        <begin position="41"/>
        <end position="52"/>
    </location>
</feature>
<accession>A0A177UED0</accession>
<comment type="caution">
    <text evidence="6">The sequence shown here is derived from an EMBL/GenBank/DDBJ whole genome shotgun (WGS) entry which is preliminary data.</text>
</comment>
<dbReference type="GO" id="GO:0004190">
    <property type="term" value="F:aspartic-type endopeptidase activity"/>
    <property type="evidence" value="ECO:0007669"/>
    <property type="project" value="InterPro"/>
</dbReference>
<reference evidence="6" key="1">
    <citation type="submission" date="2016-04" db="EMBL/GenBank/DDBJ databases">
        <authorList>
            <person name="Nguyen H.D."/>
            <person name="Kesanakurti P."/>
            <person name="Cullis J."/>
            <person name="Levesque C.A."/>
            <person name="Hambleton S."/>
        </authorList>
    </citation>
    <scope>NUCLEOTIDE SEQUENCE</scope>
    <source>
        <strain evidence="6">DAOMC 238032</strain>
    </source>
</reference>
<name>A0A177UED0_9BASI</name>
<feature type="signal peptide" evidence="3">
    <location>
        <begin position="1"/>
        <end position="23"/>
    </location>
</feature>
<dbReference type="InterPro" id="IPR021109">
    <property type="entry name" value="Peptidase_aspartic_dom_sf"/>
</dbReference>
<dbReference type="Gene3D" id="2.40.70.10">
    <property type="entry name" value="Acid Proteases"/>
    <property type="match status" value="2"/>
</dbReference>
<dbReference type="GO" id="GO:0006508">
    <property type="term" value="P:proteolysis"/>
    <property type="evidence" value="ECO:0007669"/>
    <property type="project" value="InterPro"/>
</dbReference>
<dbReference type="InterPro" id="IPR033121">
    <property type="entry name" value="PEPTIDASE_A1"/>
</dbReference>